<dbReference type="AlphaFoldDB" id="A0A7G5FC19"/>
<evidence type="ECO:0000313" key="3">
    <source>
        <dbReference type="EMBL" id="QMV84160.1"/>
    </source>
</evidence>
<name>A0A7G5FC19_9CORY</name>
<evidence type="ECO:0000256" key="1">
    <source>
        <dbReference type="SAM" id="MobiDB-lite"/>
    </source>
</evidence>
<proteinExistence type="predicted"/>
<accession>A0A7G5FC19</accession>
<dbReference type="RefSeq" id="WP_182384970.1">
    <property type="nucleotide sequence ID" value="NZ_CP059833.1"/>
</dbReference>
<protein>
    <submittedName>
        <fullName evidence="3">DUF222 domain-containing protein</fullName>
    </submittedName>
</protein>
<organism evidence="3 4">
    <name type="scientific">Corynebacterium hindlerae</name>
    <dbReference type="NCBI Taxonomy" id="699041"/>
    <lineage>
        <taxon>Bacteria</taxon>
        <taxon>Bacillati</taxon>
        <taxon>Actinomycetota</taxon>
        <taxon>Actinomycetes</taxon>
        <taxon>Mycobacteriales</taxon>
        <taxon>Corynebacteriaceae</taxon>
        <taxon>Corynebacterium</taxon>
    </lineage>
</organism>
<reference evidence="3 4" key="1">
    <citation type="submission" date="2020-07" db="EMBL/GenBank/DDBJ databases">
        <title>non toxigenic Corynebacterium sp. nov from a clinical source.</title>
        <authorList>
            <person name="Bernier A.-M."/>
            <person name="Bernard K."/>
        </authorList>
    </citation>
    <scope>NUCLEOTIDE SEQUENCE [LARGE SCALE GENOMIC DNA]</scope>
    <source>
        <strain evidence="4">NML 93-0612</strain>
    </source>
</reference>
<dbReference type="Proteomes" id="UP000515570">
    <property type="component" value="Chromosome"/>
</dbReference>
<dbReference type="InterPro" id="IPR003870">
    <property type="entry name" value="DUF222"/>
</dbReference>
<keyword evidence="4" id="KW-1185">Reference proteome</keyword>
<sequence>MNTLERAQGLLAGILSSQHELLHALGQPGFSAEQTRELLASVREVDRLADLLTTRLLSELQHSQGFEPNSRASFNKLMHEGRFSRKQLKDLSRLSTELFDSPPSVGHTDGIPARLPHTAAGMAKAAFGAESATVISKTLDAIPKGTPPDTVAWVEEVMASMAHQLAPDDLVRAGQKILQGLNADSEPSDEERQHKRSVKLSAQDSELMGKLAGTVTPELHALLSRLFADYAGPGDLLPEVEKENDSRTQDQRNHDALVKALKYALSGPMRPTRGCSTVVATMTIEQLATAAGVVPTDVGTLLSVQDLIRLGADKNAFLAILDPDTGNLIELGKTSRAANLYAYLGLVASQGGDMTPGSSLPAALCEIHHLLAWRFSGRSTAGNMSLIGHNTHRNVDDAQENPKKWWTLCSETGQMLWIPPESIDPKRRPQANFNPMTWFNPGQMIRFGLHDSRPVPPFQRPRSVTCPRCNYPAA</sequence>
<feature type="domain" description="DUF222" evidence="2">
    <location>
        <begin position="111"/>
        <end position="339"/>
    </location>
</feature>
<evidence type="ECO:0000313" key="4">
    <source>
        <dbReference type="Proteomes" id="UP000515570"/>
    </source>
</evidence>
<gene>
    <name evidence="3" type="ORF">HW450_07160</name>
</gene>
<evidence type="ECO:0000259" key="2">
    <source>
        <dbReference type="Pfam" id="PF02720"/>
    </source>
</evidence>
<dbReference type="EMBL" id="CP059833">
    <property type="protein sequence ID" value="QMV84160.1"/>
    <property type="molecule type" value="Genomic_DNA"/>
</dbReference>
<dbReference type="Pfam" id="PF02720">
    <property type="entry name" value="DUF222"/>
    <property type="match status" value="1"/>
</dbReference>
<feature type="region of interest" description="Disordered" evidence="1">
    <location>
        <begin position="180"/>
        <end position="201"/>
    </location>
</feature>